<name>A0A402C7M7_RHOWR</name>
<dbReference type="InterPro" id="IPR000792">
    <property type="entry name" value="Tscrpt_reg_LuxR_C"/>
</dbReference>
<comment type="caution">
    <text evidence="5">The sequence shown here is derived from an EMBL/GenBank/DDBJ whole genome shotgun (WGS) entry which is preliminary data.</text>
</comment>
<gene>
    <name evidence="5" type="ORF">Rhow_003159</name>
</gene>
<evidence type="ECO:0000259" key="4">
    <source>
        <dbReference type="PROSITE" id="PS50043"/>
    </source>
</evidence>
<keyword evidence="6" id="KW-1185">Reference proteome</keyword>
<dbReference type="GO" id="GO:0003677">
    <property type="term" value="F:DNA binding"/>
    <property type="evidence" value="ECO:0007669"/>
    <property type="project" value="UniProtKB-KW"/>
</dbReference>
<dbReference type="PANTHER" id="PTHR44688">
    <property type="entry name" value="DNA-BINDING TRANSCRIPTIONAL ACTIVATOR DEVR_DOSR"/>
    <property type="match status" value="1"/>
</dbReference>
<sequence>MGTGSWKDALSRSQMHGILEVLESCCDVDEPADYKRTVVESIATVFRVRDVTFFFGPTFADIFADPAPLLTGAASPLLHEYHARWRDKDIFALPEARRSLTDTGFISLDHLHALPAPQRSYVEDYLHPHGMGTASALHLRLADGEALVGMFDRERSWDASETLAVQCLARQLRAQSRSLRLAGDDGPVDPLGSLTPRQMQVAELVSDGLSNNEIAEVLSLSEFTVKKYVSRIFEATGLKNRASLAACVLRRGRRPTV</sequence>
<proteinExistence type="predicted"/>
<keyword evidence="2" id="KW-0238">DNA-binding</keyword>
<dbReference type="CDD" id="cd06170">
    <property type="entry name" value="LuxR_C_like"/>
    <property type="match status" value="1"/>
</dbReference>
<dbReference type="EMBL" id="BHYM01000029">
    <property type="protein sequence ID" value="GCE39635.1"/>
    <property type="molecule type" value="Genomic_DNA"/>
</dbReference>
<dbReference type="Pfam" id="PF00196">
    <property type="entry name" value="GerE"/>
    <property type="match status" value="1"/>
</dbReference>
<keyword evidence="1" id="KW-0805">Transcription regulation</keyword>
<evidence type="ECO:0000256" key="2">
    <source>
        <dbReference type="ARBA" id="ARBA00023125"/>
    </source>
</evidence>
<feature type="domain" description="HTH luxR-type" evidence="4">
    <location>
        <begin position="187"/>
        <end position="252"/>
    </location>
</feature>
<dbReference type="SMART" id="SM00421">
    <property type="entry name" value="HTH_LUXR"/>
    <property type="match status" value="1"/>
</dbReference>
<protein>
    <submittedName>
        <fullName evidence="5">Two-component response regulator</fullName>
    </submittedName>
</protein>
<dbReference type="RefSeq" id="WP_192581850.1">
    <property type="nucleotide sequence ID" value="NZ_BHYM01000029.1"/>
</dbReference>
<accession>A0A402C7M7</accession>
<dbReference type="SUPFAM" id="SSF46894">
    <property type="entry name" value="C-terminal effector domain of the bipartite response regulators"/>
    <property type="match status" value="1"/>
</dbReference>
<evidence type="ECO:0000256" key="1">
    <source>
        <dbReference type="ARBA" id="ARBA00023015"/>
    </source>
</evidence>
<dbReference type="GO" id="GO:0006355">
    <property type="term" value="P:regulation of DNA-templated transcription"/>
    <property type="evidence" value="ECO:0007669"/>
    <property type="project" value="InterPro"/>
</dbReference>
<evidence type="ECO:0000256" key="3">
    <source>
        <dbReference type="ARBA" id="ARBA00023163"/>
    </source>
</evidence>
<dbReference type="PANTHER" id="PTHR44688:SF16">
    <property type="entry name" value="DNA-BINDING TRANSCRIPTIONAL ACTIVATOR DEVR_DOSR"/>
    <property type="match status" value="1"/>
</dbReference>
<dbReference type="InterPro" id="IPR016032">
    <property type="entry name" value="Sig_transdc_resp-reg_C-effctor"/>
</dbReference>
<keyword evidence="3" id="KW-0804">Transcription</keyword>
<organism evidence="5 6">
    <name type="scientific">Rhodococcus wratislaviensis</name>
    <name type="common">Tsukamurella wratislaviensis</name>
    <dbReference type="NCBI Taxonomy" id="44752"/>
    <lineage>
        <taxon>Bacteria</taxon>
        <taxon>Bacillati</taxon>
        <taxon>Actinomycetota</taxon>
        <taxon>Actinomycetes</taxon>
        <taxon>Mycobacteriales</taxon>
        <taxon>Nocardiaceae</taxon>
        <taxon>Rhodococcus</taxon>
    </lineage>
</organism>
<dbReference type="PROSITE" id="PS50043">
    <property type="entry name" value="HTH_LUXR_2"/>
    <property type="match status" value="1"/>
</dbReference>
<reference evidence="5 6" key="1">
    <citation type="submission" date="2018-11" db="EMBL/GenBank/DDBJ databases">
        <title>Microbial catabolism of amino acid.</title>
        <authorList>
            <person name="Hibi M."/>
            <person name="Ogawa J."/>
        </authorList>
    </citation>
    <scope>NUCLEOTIDE SEQUENCE [LARGE SCALE GENOMIC DNA]</scope>
    <source>
        <strain evidence="5 6">C31-06</strain>
    </source>
</reference>
<dbReference type="PRINTS" id="PR00038">
    <property type="entry name" value="HTHLUXR"/>
</dbReference>
<dbReference type="Gene3D" id="1.10.10.10">
    <property type="entry name" value="Winged helix-like DNA-binding domain superfamily/Winged helix DNA-binding domain"/>
    <property type="match status" value="1"/>
</dbReference>
<evidence type="ECO:0000313" key="6">
    <source>
        <dbReference type="Proteomes" id="UP000287519"/>
    </source>
</evidence>
<dbReference type="Proteomes" id="UP000287519">
    <property type="component" value="Unassembled WGS sequence"/>
</dbReference>
<dbReference type="AlphaFoldDB" id="A0A402C7M7"/>
<dbReference type="InterPro" id="IPR036388">
    <property type="entry name" value="WH-like_DNA-bd_sf"/>
</dbReference>
<evidence type="ECO:0000313" key="5">
    <source>
        <dbReference type="EMBL" id="GCE39635.1"/>
    </source>
</evidence>